<gene>
    <name evidence="4" type="primary">AGD1_3</name>
    <name evidence="4" type="ORF">HAX54_036431</name>
</gene>
<keyword evidence="5" id="KW-1185">Reference proteome</keyword>
<feature type="region of interest" description="Disordered" evidence="3">
    <location>
        <begin position="90"/>
        <end position="109"/>
    </location>
</feature>
<sequence>MGLGFVTLGEGVTVLTSGVAFSDGPQQLAYCQHTLLDVLARCLKDIRKVDMFDFSGNLVLAYSQKARESSMYEQAALNERMHDYKRKIDQERRRSFTGSPNGDVTQPFSRSSHKLIEAVMQSAAEGKESTNNKTRIPVKAALSNIRGDWKRRFLFCDNRGMLYYYRKQLSRPVCLQSLLFEALGNVFEFCLGYCCSKKTLQADEIPMR</sequence>
<evidence type="ECO:0000256" key="1">
    <source>
        <dbReference type="ARBA" id="ARBA00022723"/>
    </source>
</evidence>
<keyword evidence="2" id="KW-0862">Zinc</keyword>
<protein>
    <submittedName>
        <fullName evidence="4">Ankyrin repeat and PH</fullName>
    </submittedName>
</protein>
<reference evidence="4 5" key="1">
    <citation type="journal article" date="2021" name="BMC Genomics">
        <title>Datura genome reveals duplications of psychoactive alkaloid biosynthetic genes and high mutation rate following tissue culture.</title>
        <authorList>
            <person name="Rajewski A."/>
            <person name="Carter-House D."/>
            <person name="Stajich J."/>
            <person name="Litt A."/>
        </authorList>
    </citation>
    <scope>NUCLEOTIDE SEQUENCE [LARGE SCALE GENOMIC DNA]</scope>
    <source>
        <strain evidence="4">AR-01</strain>
    </source>
</reference>
<dbReference type="PANTHER" id="PTHR23180:SF403">
    <property type="entry name" value="ADP-RIBOSYLATION FACTOR GTPASE-ACTIVATING PROTEIN AGD3-LIKE"/>
    <property type="match status" value="1"/>
</dbReference>
<evidence type="ECO:0000256" key="2">
    <source>
        <dbReference type="ARBA" id="ARBA00022833"/>
    </source>
</evidence>
<dbReference type="PANTHER" id="PTHR23180">
    <property type="entry name" value="CENTAURIN/ARF"/>
    <property type="match status" value="1"/>
</dbReference>
<proteinExistence type="predicted"/>
<name>A0ABS8SG17_DATST</name>
<feature type="compositionally biased region" description="Polar residues" evidence="3">
    <location>
        <begin position="96"/>
        <end position="109"/>
    </location>
</feature>
<evidence type="ECO:0000256" key="3">
    <source>
        <dbReference type="SAM" id="MobiDB-lite"/>
    </source>
</evidence>
<organism evidence="4 5">
    <name type="scientific">Datura stramonium</name>
    <name type="common">Jimsonweed</name>
    <name type="synonym">Common thornapple</name>
    <dbReference type="NCBI Taxonomy" id="4076"/>
    <lineage>
        <taxon>Eukaryota</taxon>
        <taxon>Viridiplantae</taxon>
        <taxon>Streptophyta</taxon>
        <taxon>Embryophyta</taxon>
        <taxon>Tracheophyta</taxon>
        <taxon>Spermatophyta</taxon>
        <taxon>Magnoliopsida</taxon>
        <taxon>eudicotyledons</taxon>
        <taxon>Gunneridae</taxon>
        <taxon>Pentapetalae</taxon>
        <taxon>asterids</taxon>
        <taxon>lamiids</taxon>
        <taxon>Solanales</taxon>
        <taxon>Solanaceae</taxon>
        <taxon>Solanoideae</taxon>
        <taxon>Datureae</taxon>
        <taxon>Datura</taxon>
    </lineage>
</organism>
<accession>A0ABS8SG17</accession>
<comment type="caution">
    <text evidence="4">The sequence shown here is derived from an EMBL/GenBank/DDBJ whole genome shotgun (WGS) entry which is preliminary data.</text>
</comment>
<evidence type="ECO:0000313" key="5">
    <source>
        <dbReference type="Proteomes" id="UP000823775"/>
    </source>
</evidence>
<dbReference type="InterPro" id="IPR045258">
    <property type="entry name" value="ACAP1/2/3-like"/>
</dbReference>
<keyword evidence="1" id="KW-0479">Metal-binding</keyword>
<dbReference type="EMBL" id="JACEIK010000483">
    <property type="protein sequence ID" value="MCD7457850.1"/>
    <property type="molecule type" value="Genomic_DNA"/>
</dbReference>
<evidence type="ECO:0000313" key="4">
    <source>
        <dbReference type="EMBL" id="MCD7457850.1"/>
    </source>
</evidence>
<dbReference type="Proteomes" id="UP000823775">
    <property type="component" value="Unassembled WGS sequence"/>
</dbReference>